<evidence type="ECO:0000313" key="1">
    <source>
        <dbReference type="EMBL" id="SDL89567.1"/>
    </source>
</evidence>
<proteinExistence type="predicted"/>
<dbReference type="EMBL" id="FNHB01000001">
    <property type="protein sequence ID" value="SDL89567.1"/>
    <property type="molecule type" value="Genomic_DNA"/>
</dbReference>
<accession>A0A1G9NU48</accession>
<dbReference type="OrthoDB" id="9800801at2"/>
<reference evidence="1 2" key="1">
    <citation type="submission" date="2016-10" db="EMBL/GenBank/DDBJ databases">
        <authorList>
            <person name="de Groot N.N."/>
        </authorList>
    </citation>
    <scope>NUCLEOTIDE SEQUENCE [LARGE SCALE GENOMIC DNA]</scope>
    <source>
        <strain evidence="1 2">DSM 1736</strain>
    </source>
</reference>
<name>A0A1G9NU48_9FIRM</name>
<evidence type="ECO:0000313" key="2">
    <source>
        <dbReference type="Proteomes" id="UP000214880"/>
    </source>
</evidence>
<dbReference type="STRING" id="146817.SAMN04488502_1011117"/>
<dbReference type="RefSeq" id="WP_092069345.1">
    <property type="nucleotide sequence ID" value="NZ_FNHB01000001.1"/>
</dbReference>
<protein>
    <submittedName>
        <fullName evidence="1">Uncharacterized protein</fullName>
    </submittedName>
</protein>
<organism evidence="1 2">
    <name type="scientific">Dendrosporobacter quercicolus</name>
    <dbReference type="NCBI Taxonomy" id="146817"/>
    <lineage>
        <taxon>Bacteria</taxon>
        <taxon>Bacillati</taxon>
        <taxon>Bacillota</taxon>
        <taxon>Negativicutes</taxon>
        <taxon>Selenomonadales</taxon>
        <taxon>Sporomusaceae</taxon>
        <taxon>Dendrosporobacter</taxon>
    </lineage>
</organism>
<gene>
    <name evidence="1" type="ORF">SAMN04488502_1011117</name>
</gene>
<dbReference type="Proteomes" id="UP000214880">
    <property type="component" value="Unassembled WGS sequence"/>
</dbReference>
<keyword evidence="2" id="KW-1185">Reference proteome</keyword>
<dbReference type="AlphaFoldDB" id="A0A1G9NU48"/>
<sequence>MDIEITGYDDLEIEELMRVALADEEGNSPKKQAVEDDFDAEGETAKIKTPVTKPGDILVTWPASPVCGDAAKAEDVQLLVDGKLCNMVFTDPPYTFRTLAKRRTVLKFKTIAWPMAIFTSFS</sequence>